<dbReference type="AlphaFoldDB" id="A0A5Q6RXS8"/>
<dbReference type="InterPro" id="IPR029063">
    <property type="entry name" value="SAM-dependent_MTases_sf"/>
</dbReference>
<dbReference type="Pfam" id="PF01135">
    <property type="entry name" value="PCMT"/>
    <property type="match status" value="1"/>
</dbReference>
<sequence>MSDPIRAAMASVSREDFLPEGQRAQAAIDAPLPIGWGQTNSQPHTVEAMLRLLEVGAGMRVLDVGAGSGWTTALLAHLVGESGSVVGVEIVPQLRERATAALGRFDPRHARVELAERGVLGWPVEAPYDRVLVSAAARSLPTPLVEQLGDGGILVVPVRGVMTRVVRGADGSAVVTEHGAYRFVPLLDW</sequence>
<reference evidence="10 11" key="1">
    <citation type="submission" date="2019-09" db="EMBL/GenBank/DDBJ databases">
        <title>Mumia zhuanghuii sp. nov. isolated from the intestinal contents of plateau pika (Ochotona curzoniae) in the Qinghai-Tibet plateau of China.</title>
        <authorList>
            <person name="Tian Z."/>
        </authorList>
    </citation>
    <scope>NUCLEOTIDE SEQUENCE [LARGE SCALE GENOMIC DNA]</scope>
    <source>
        <strain evidence="11">350</strain>
    </source>
</reference>
<dbReference type="Gene3D" id="3.40.50.150">
    <property type="entry name" value="Vaccinia Virus protein VP39"/>
    <property type="match status" value="1"/>
</dbReference>
<dbReference type="PANTHER" id="PTHR11579">
    <property type="entry name" value="PROTEIN-L-ISOASPARTATE O-METHYLTRANSFERASE"/>
    <property type="match status" value="1"/>
</dbReference>
<dbReference type="CDD" id="cd02440">
    <property type="entry name" value="AdoMet_MTases"/>
    <property type="match status" value="1"/>
</dbReference>
<dbReference type="EC" id="2.1.1.77" evidence="3 9"/>
<evidence type="ECO:0000256" key="7">
    <source>
        <dbReference type="ARBA" id="ARBA00022679"/>
    </source>
</evidence>
<keyword evidence="8" id="KW-0949">S-adenosyl-L-methionine</keyword>
<dbReference type="NCBIfam" id="TIGR00080">
    <property type="entry name" value="pimt"/>
    <property type="match status" value="1"/>
</dbReference>
<dbReference type="SUPFAM" id="SSF53335">
    <property type="entry name" value="S-adenosyl-L-methionine-dependent methyltransferases"/>
    <property type="match status" value="1"/>
</dbReference>
<evidence type="ECO:0000256" key="4">
    <source>
        <dbReference type="ARBA" id="ARBA00013346"/>
    </source>
</evidence>
<comment type="caution">
    <text evidence="10">The sequence shown here is derived from an EMBL/GenBank/DDBJ whole genome shotgun (WGS) entry which is preliminary data.</text>
</comment>
<keyword evidence="6 10" id="KW-0489">Methyltransferase</keyword>
<evidence type="ECO:0000256" key="2">
    <source>
        <dbReference type="ARBA" id="ARBA00005369"/>
    </source>
</evidence>
<accession>A0A5Q6RXS8</accession>
<evidence type="ECO:0000256" key="6">
    <source>
        <dbReference type="ARBA" id="ARBA00022603"/>
    </source>
</evidence>
<evidence type="ECO:0000256" key="9">
    <source>
        <dbReference type="NCBIfam" id="TIGR00080"/>
    </source>
</evidence>
<comment type="similarity">
    <text evidence="2">Belongs to the methyltransferase superfamily. L-isoaspartyl/D-aspartyl protein methyltransferase family.</text>
</comment>
<evidence type="ECO:0000256" key="3">
    <source>
        <dbReference type="ARBA" id="ARBA00011890"/>
    </source>
</evidence>
<dbReference type="GO" id="GO:0032259">
    <property type="term" value="P:methylation"/>
    <property type="evidence" value="ECO:0007669"/>
    <property type="project" value="UniProtKB-KW"/>
</dbReference>
<dbReference type="RefSeq" id="WP_149769798.1">
    <property type="nucleotide sequence ID" value="NZ_VDFQ02000003.1"/>
</dbReference>
<keyword evidence="5" id="KW-0963">Cytoplasm</keyword>
<dbReference type="GO" id="GO:0005737">
    <property type="term" value="C:cytoplasm"/>
    <property type="evidence" value="ECO:0007669"/>
    <property type="project" value="UniProtKB-SubCell"/>
</dbReference>
<organism evidence="10 11">
    <name type="scientific">Mumia zhuanghuii</name>
    <dbReference type="NCBI Taxonomy" id="2585211"/>
    <lineage>
        <taxon>Bacteria</taxon>
        <taxon>Bacillati</taxon>
        <taxon>Actinomycetota</taxon>
        <taxon>Actinomycetes</taxon>
        <taxon>Propionibacteriales</taxon>
        <taxon>Nocardioidaceae</taxon>
        <taxon>Mumia</taxon>
    </lineage>
</organism>
<proteinExistence type="inferred from homology"/>
<keyword evidence="7 10" id="KW-0808">Transferase</keyword>
<evidence type="ECO:0000256" key="5">
    <source>
        <dbReference type="ARBA" id="ARBA00022490"/>
    </source>
</evidence>
<dbReference type="OrthoDB" id="4035289at2"/>
<dbReference type="EMBL" id="VDFQ02000003">
    <property type="protein sequence ID" value="KAA1422848.1"/>
    <property type="molecule type" value="Genomic_DNA"/>
</dbReference>
<evidence type="ECO:0000313" key="11">
    <source>
        <dbReference type="Proteomes" id="UP000307768"/>
    </source>
</evidence>
<evidence type="ECO:0000256" key="1">
    <source>
        <dbReference type="ARBA" id="ARBA00004496"/>
    </source>
</evidence>
<evidence type="ECO:0000256" key="8">
    <source>
        <dbReference type="ARBA" id="ARBA00022691"/>
    </source>
</evidence>
<dbReference type="GO" id="GO:0030091">
    <property type="term" value="P:protein repair"/>
    <property type="evidence" value="ECO:0007669"/>
    <property type="project" value="UniProtKB-UniRule"/>
</dbReference>
<dbReference type="GO" id="GO:0004719">
    <property type="term" value="F:protein-L-isoaspartate (D-aspartate) O-methyltransferase activity"/>
    <property type="evidence" value="ECO:0007669"/>
    <property type="project" value="UniProtKB-UniRule"/>
</dbReference>
<dbReference type="InterPro" id="IPR000682">
    <property type="entry name" value="PCMT"/>
</dbReference>
<dbReference type="PANTHER" id="PTHR11579:SF0">
    <property type="entry name" value="PROTEIN-L-ISOASPARTATE(D-ASPARTATE) O-METHYLTRANSFERASE"/>
    <property type="match status" value="1"/>
</dbReference>
<name>A0A5Q6RXS8_9ACTN</name>
<protein>
    <recommendedName>
        <fullName evidence="4 9">Protein-L-isoaspartate O-methyltransferase</fullName>
        <ecNumber evidence="3 9">2.1.1.77</ecNumber>
    </recommendedName>
</protein>
<dbReference type="Proteomes" id="UP000307768">
    <property type="component" value="Unassembled WGS sequence"/>
</dbReference>
<gene>
    <name evidence="10" type="primary">pcm</name>
    <name evidence="10" type="ORF">FE697_011900</name>
</gene>
<evidence type="ECO:0000313" key="10">
    <source>
        <dbReference type="EMBL" id="KAA1422848.1"/>
    </source>
</evidence>
<comment type="subcellular location">
    <subcellularLocation>
        <location evidence="1">Cytoplasm</location>
    </subcellularLocation>
</comment>